<keyword evidence="2" id="KW-1185">Reference proteome</keyword>
<name>A0A5D3FTN0_9BACE</name>
<comment type="caution">
    <text evidence="1">The sequence shown here is derived from an EMBL/GenBank/DDBJ whole genome shotgun (WGS) entry which is preliminary data.</text>
</comment>
<dbReference type="Pfam" id="PF11655">
    <property type="entry name" value="DUF2589"/>
    <property type="match status" value="1"/>
</dbReference>
<proteinExistence type="predicted"/>
<evidence type="ECO:0000313" key="2">
    <source>
        <dbReference type="Proteomes" id="UP000324383"/>
    </source>
</evidence>
<dbReference type="InterPro" id="IPR024510">
    <property type="entry name" value="DUF2589"/>
</dbReference>
<sequence length="201" mass="22085">MANYGGELSSLDFSNLIGGPLTAVVEAQSQAAQSTVDFIKAMGFDDEGKPQYVTFKYPKETQPYVPAVLNEQGQQVTPAVPAKIEMMEMQVPFLTLIPIPFIRVEEATVDFNAKINAVETKDTSSELGVGASLNFKQKWWRGSVNLKASFSYKKSTTTGNKVDRTYSMAVHVRAVQDEMPGGMEKMLGILESSMLEKKATE</sequence>
<dbReference type="RefSeq" id="WP_148726702.1">
    <property type="nucleotide sequence ID" value="NZ_CP197398.1"/>
</dbReference>
<reference evidence="1 2" key="1">
    <citation type="submission" date="2019-07" db="EMBL/GenBank/DDBJ databases">
        <title>Draft Genome Sequences of Bacteroides pyogenes Strains Isolated from the Uterus Holstein Dairy Cows with Metritis.</title>
        <authorList>
            <person name="Cunha F."/>
            <person name="Galvao K.N."/>
            <person name="Jeon S.J."/>
            <person name="Jeong K.C."/>
        </authorList>
    </citation>
    <scope>NUCLEOTIDE SEQUENCE [LARGE SCALE GENOMIC DNA]</scope>
    <source>
        <strain evidence="1 2">KG-31</strain>
    </source>
</reference>
<dbReference type="EMBL" id="VKLW01000011">
    <property type="protein sequence ID" value="TYK33928.1"/>
    <property type="molecule type" value="Genomic_DNA"/>
</dbReference>
<evidence type="ECO:0000313" key="1">
    <source>
        <dbReference type="EMBL" id="TYK33928.1"/>
    </source>
</evidence>
<gene>
    <name evidence="1" type="ORF">FNJ60_06290</name>
</gene>
<dbReference type="Proteomes" id="UP000324383">
    <property type="component" value="Unassembled WGS sequence"/>
</dbReference>
<organism evidence="1 2">
    <name type="scientific">Bacteroides pyogenes</name>
    <dbReference type="NCBI Taxonomy" id="310300"/>
    <lineage>
        <taxon>Bacteria</taxon>
        <taxon>Pseudomonadati</taxon>
        <taxon>Bacteroidota</taxon>
        <taxon>Bacteroidia</taxon>
        <taxon>Bacteroidales</taxon>
        <taxon>Bacteroidaceae</taxon>
        <taxon>Bacteroides</taxon>
    </lineage>
</organism>
<protein>
    <submittedName>
        <fullName evidence="1">DUF2589 domain-containing protein</fullName>
    </submittedName>
</protein>
<accession>A0A5D3FTN0</accession>
<dbReference type="AlphaFoldDB" id="A0A5D3FTN0"/>